<dbReference type="Pfam" id="PF05159">
    <property type="entry name" value="Capsule_synth"/>
    <property type="match status" value="2"/>
</dbReference>
<gene>
    <name evidence="1" type="ORF">HQN60_05005</name>
</gene>
<dbReference type="KEGG" id="dee:HQN60_05005"/>
<dbReference type="RefSeq" id="WP_173532626.1">
    <property type="nucleotide sequence ID" value="NZ_CP054143.1"/>
</dbReference>
<evidence type="ECO:0000313" key="2">
    <source>
        <dbReference type="Proteomes" id="UP000504844"/>
    </source>
</evidence>
<dbReference type="AlphaFoldDB" id="A0A6M8SLQ7"/>
<reference evidence="1 2" key="1">
    <citation type="submission" date="2020-05" db="EMBL/GenBank/DDBJ databases">
        <title>Complete genome sequence of Deefgea sp. D17.</title>
        <authorList>
            <person name="Bae J.-W."/>
            <person name="Han J.E."/>
        </authorList>
    </citation>
    <scope>NUCLEOTIDE SEQUENCE [LARGE SCALE GENOMIC DNA]</scope>
    <source>
        <strain evidence="1 2">D17</strain>
    </source>
</reference>
<dbReference type="Proteomes" id="UP000504844">
    <property type="component" value="Chromosome"/>
</dbReference>
<accession>A0A6M8SLQ7</accession>
<dbReference type="GO" id="GO:0000271">
    <property type="term" value="P:polysaccharide biosynthetic process"/>
    <property type="evidence" value="ECO:0007669"/>
    <property type="project" value="InterPro"/>
</dbReference>
<dbReference type="CDD" id="cd16440">
    <property type="entry name" value="beta_Kdo_transferase_KpsC_1"/>
    <property type="match status" value="1"/>
</dbReference>
<evidence type="ECO:0000313" key="1">
    <source>
        <dbReference type="EMBL" id="QKJ66122.1"/>
    </source>
</evidence>
<organism evidence="1 2">
    <name type="scientific">Deefgea piscis</name>
    <dbReference type="NCBI Taxonomy" id="2739061"/>
    <lineage>
        <taxon>Bacteria</taxon>
        <taxon>Pseudomonadati</taxon>
        <taxon>Pseudomonadota</taxon>
        <taxon>Betaproteobacteria</taxon>
        <taxon>Neisseriales</taxon>
        <taxon>Chitinibacteraceae</taxon>
        <taxon>Deefgea</taxon>
    </lineage>
</organism>
<sequence>MNNHSGFLVFSKKIRQLLAKSAFFSQPIYSPEQIAADASLVVTAVLGWGLRPTTRQAREYAAQHGLPYWALEDGFLRSVGMGQGVPPLSIVVDDVGIYYDARRPSRLEQLIAMPLADDQAARAKALVQAWRSAKTSKYNHQRMTAADFAQPFVLVVDQTYGDAAIQYGSGSAAHFDAMLAAALAENPAQQVVVKIHPEVMSGRKRGHFDLAVLQANPRILVLADDIHPADLLPLAARVYVVTSQMGFDALLWGIPVRCFGMPFYAGWGLTQDEIPQISRRSHVSLLQLVHAALVAYPRYIDPETGQLCEVERVLAHLALQRRCRARLPESLVAYGFSRWKQPIVQRFCQGSSVSMWRWFSRQPAADTAIVAWGKKHDAQLADLPNPIIRIEDGFLRSVGLGAHLIAPMSWVFDRSGIYFDATQPSDLEHLLQTATLDRALQLRAKALRQRIVAAGLTKYNVGQSQGWQRPQAERVLLVAGQVEGDASIRFGAGEVCSNMGLLQAVRAANPDAYVVYKPHPDVLAGLRAQGLDEHAAEQWCDEVVEHIAVTDLFAQVDAVHVITSLTGFEALLRQVPVVVWGMPFYAGWGLTDDKMQCSRRTTRRNLDELVAAALILYPSYISRITGQYTSPEQVLNELMAWRDTPAARPRWWHKIRRQLMGLAQF</sequence>
<protein>
    <submittedName>
        <fullName evidence="1">Capsular polysaccharide biosynthesis protein</fullName>
    </submittedName>
</protein>
<dbReference type="GO" id="GO:0015774">
    <property type="term" value="P:polysaccharide transport"/>
    <property type="evidence" value="ECO:0007669"/>
    <property type="project" value="InterPro"/>
</dbReference>
<dbReference type="EMBL" id="CP054143">
    <property type="protein sequence ID" value="QKJ66122.1"/>
    <property type="molecule type" value="Genomic_DNA"/>
</dbReference>
<dbReference type="InterPro" id="IPR007833">
    <property type="entry name" value="Capsule_polysaccharide_synth"/>
</dbReference>
<proteinExistence type="predicted"/>
<keyword evidence="2" id="KW-1185">Reference proteome</keyword>
<dbReference type="CDD" id="cd16439">
    <property type="entry name" value="beta_Kdo_transferase_KpsC_2"/>
    <property type="match status" value="1"/>
</dbReference>
<name>A0A6M8SLQ7_9NEIS</name>